<dbReference type="VEuPathDB" id="FungiDB:C7M61_000562"/>
<reference evidence="3 4" key="1">
    <citation type="submission" date="2018-03" db="EMBL/GenBank/DDBJ databases">
        <title>Candida pseudohaemulonii genome assembly and annotation.</title>
        <authorList>
            <person name="Munoz J.F."/>
            <person name="Gade L.G."/>
            <person name="Chow N.A."/>
            <person name="Litvintseva A.P."/>
            <person name="Loparev V.N."/>
            <person name="Cuomo C.A."/>
        </authorList>
    </citation>
    <scope>NUCLEOTIDE SEQUENCE [LARGE SCALE GENOMIC DNA]</scope>
    <source>
        <strain evidence="3 4">B12108</strain>
    </source>
</reference>
<dbReference type="Pfam" id="PF20210">
    <property type="entry name" value="Laa1_Sip1_HTR5"/>
    <property type="match status" value="1"/>
</dbReference>
<dbReference type="GO" id="GO:0005829">
    <property type="term" value="C:cytosol"/>
    <property type="evidence" value="ECO:0007669"/>
    <property type="project" value="GOC"/>
</dbReference>
<dbReference type="GO" id="GO:0016020">
    <property type="term" value="C:membrane"/>
    <property type="evidence" value="ECO:0007669"/>
    <property type="project" value="TreeGrafter"/>
</dbReference>
<feature type="domain" description="LAA1-like C-terminal TPR repeats" evidence="2">
    <location>
        <begin position="2257"/>
        <end position="2410"/>
    </location>
</feature>
<accession>A0A2P7YY47</accession>
<dbReference type="Proteomes" id="UP000241107">
    <property type="component" value="Unassembled WGS sequence"/>
</dbReference>
<comment type="caution">
    <text evidence="3">The sequence shown here is derived from an EMBL/GenBank/DDBJ whole genome shotgun (WGS) entry which is preliminary data.</text>
</comment>
<evidence type="ECO:0000259" key="2">
    <source>
        <dbReference type="Pfam" id="PF25808"/>
    </source>
</evidence>
<evidence type="ECO:0000256" key="1">
    <source>
        <dbReference type="SAM" id="Coils"/>
    </source>
</evidence>
<gene>
    <name evidence="3" type="ORF">C7M61_000562</name>
</gene>
<evidence type="ECO:0000313" key="3">
    <source>
        <dbReference type="EMBL" id="PSK40898.1"/>
    </source>
</evidence>
<dbReference type="GO" id="GO:0042147">
    <property type="term" value="P:retrograde transport, endosome to Golgi"/>
    <property type="evidence" value="ECO:0007669"/>
    <property type="project" value="TreeGrafter"/>
</dbReference>
<dbReference type="OrthoDB" id="192608at2759"/>
<dbReference type="Pfam" id="PF25808">
    <property type="entry name" value="TPR_LAA1_C"/>
    <property type="match status" value="1"/>
</dbReference>
<dbReference type="GO" id="GO:0008104">
    <property type="term" value="P:intracellular protein localization"/>
    <property type="evidence" value="ECO:0007669"/>
    <property type="project" value="TreeGrafter"/>
</dbReference>
<evidence type="ECO:0000313" key="4">
    <source>
        <dbReference type="Proteomes" id="UP000241107"/>
    </source>
</evidence>
<proteinExistence type="predicted"/>
<organism evidence="3 4">
    <name type="scientific">Candidozyma pseudohaemuli</name>
    <dbReference type="NCBI Taxonomy" id="418784"/>
    <lineage>
        <taxon>Eukaryota</taxon>
        <taxon>Fungi</taxon>
        <taxon>Dikarya</taxon>
        <taxon>Ascomycota</taxon>
        <taxon>Saccharomycotina</taxon>
        <taxon>Pichiomycetes</taxon>
        <taxon>Metschnikowiaceae</taxon>
        <taxon>Candidozyma</taxon>
    </lineage>
</organism>
<dbReference type="GO" id="GO:0006897">
    <property type="term" value="P:endocytosis"/>
    <property type="evidence" value="ECO:0007669"/>
    <property type="project" value="TreeGrafter"/>
</dbReference>
<dbReference type="InterPro" id="IPR040108">
    <property type="entry name" value="Laa1/Sip1/HEATR5"/>
</dbReference>
<dbReference type="GO" id="GO:0005794">
    <property type="term" value="C:Golgi apparatus"/>
    <property type="evidence" value="ECO:0007669"/>
    <property type="project" value="TreeGrafter"/>
</dbReference>
<dbReference type="EMBL" id="PYFQ01000001">
    <property type="protein sequence ID" value="PSK40898.1"/>
    <property type="molecule type" value="Genomic_DNA"/>
</dbReference>
<feature type="coiled-coil region" evidence="1">
    <location>
        <begin position="10"/>
        <end position="108"/>
    </location>
</feature>
<dbReference type="InterPro" id="IPR046837">
    <property type="entry name" value="Laa1/Sip1/HEATR5-like_HEAT"/>
</dbReference>
<dbReference type="PANTHER" id="PTHR21663">
    <property type="entry name" value="HYPOTHETICAL HEAT DOMAIN-CONTAINING"/>
    <property type="match status" value="1"/>
</dbReference>
<keyword evidence="4" id="KW-1185">Reference proteome</keyword>
<protein>
    <recommendedName>
        <fullName evidence="2">LAA1-like C-terminal TPR repeats domain-containing protein</fullName>
    </recommendedName>
</protein>
<dbReference type="GO" id="GO:0030139">
    <property type="term" value="C:endocytic vesicle"/>
    <property type="evidence" value="ECO:0007669"/>
    <property type="project" value="TreeGrafter"/>
</dbReference>
<dbReference type="GeneID" id="36563955"/>
<dbReference type="STRING" id="418784.A0A2P7YY47"/>
<name>A0A2P7YY47_9ASCO</name>
<sequence>MPLHPVYSDENDMQERMLELEQELLEFQKSSKELEEALEDELSELENKNKLLVTQINAKDEKLQQLTLQLSDANAEIFRIQEVLAEDKVKLEKEILALKQKLVEVEILNDDMGMNDRILENNLHFAKLLNNDLLEKLALVESDLETEKQINAQHKLRISNLESETLRPLPKARHLQQVKPKSKRQSVARSIMSVADTTADGTILDLNEFLASAPPEAIHPNSNIPRSGSRGKIHEQYLRSEEIVQKVGQMSHYLGLKSNSTIQVSDHEVQTPPSDKETHGQLPMPVEFEKLIASFDKEEAFEYASELYLELNNYAAAEKEINYQEVWTNLTRLVHSYCGLKQTEVESKSKSKASEEDHNLRQRGSLNVFKLISKNLIIVLAKLTNKIYDTANDLLPFLTLTDTGYLTAAGRVASVLLIDLFETYPHHLTSLLNFGATVTYKLIKKNSSSDANIIYLLDTILKNALKADIDDKFQAKLIKLFLKGIMLSTLWSRENEVESNTGSVKQVEYYLLGFKSLLILQSSSHYEHLLEFSASSTSGSKMKPEAIMAQQHQYQTTLLATHKKVFDFGFSSQFPLIRHATVILLAHVLHNFVDTGRFSAIEYLVESYPLPSFKNWSNQATHRLDNDVELGSPAKKDHNVISIHDSEGLINASLSQKNQRSGIAESLVLYLQLQQFQDWSYIASSICTILDTILAKFGGLDDSRHIPTSEWNFVLSQWMIIVEFLIKESGASVHEVVAQYIVNRFSASPEVGGISRSASPDPRLLKSRNESKLFNFKSSKKLKAKGVENNLIAPYKNPYQLSLLLRVINLLIPYAINFTSLDVLHPDGAKEDNDVKSANESQSVVLDGDSALPARGNDYISNLLLSLLVNDSEQIRNSATASLLLYADVNMSHSNSLILQLFHLVTLELNSETQKETTSSDNNVSGFQATRLFSYALALLSLIKQADSTLLQNSTIAKILSFCTQNLKHSSSANKKFLSNAACWIIMSSLVTFNETSEFVKLNSSQFLVFWKNLLTSQFVNADIGNLSDTSQLNEVMNNLMLRSLSLICLHNYIGSVQSSNELSRLLQFLLVKSYNYLTYLESTFEEIGALTAFNAQPFNESDFNPNLVSNLIFSNFNTSNLLPPQHRLISLILYNKKVVLQGFIKLAPSLKRDVNSSLVVFLTRVFADAKGFSRLPLTDAKKDKNKTSKSKSSQGRAPHDNAFLLELDEDYNYNFGVTSGLKSAIKGSTPQPNTAFGSTDTLDNNSANKDFLGWPTLFEVKVDEISCRGFNNDPAAFLLKDTLNSTSHATEILTTIVDKSIELFQYVFPNLTFKIQFSLLEQLRASLTQTNMDPLRRLAIQVNDTFALNGLLKYYSESGTSMDAQILTALIDTVEKIDLDNLQLNNLNAQTVGMASAMLSKADVESIVARYVNEIVTQSAPSARGRVLMYLAQIYKYSHAGYSNTLDVVLQLIKDPNPIMEHYASSAAATLLENSLGNEILVKSLMEQVYSNILNDDFGMNLDNEYLVNLRSCHNSFATYSRIVSYSVTSLGPALKNCDTEVRQKIRNLLILFANGIGSGDSDEYVNVVKSLLLTFQEILIFDPCFIEGFTNWFHLETVAIVKSNAKVGVGLLGPTSPCHESIFPVSTSIELYDLAFGSLLEMTKVGVSTLHKENVNLAWIAMELNPCPSLIALIKYWVDSKPEMVWFSQVNALFKLSARKLTGPFLELNYQVKLLPLTQRQKKKNSGNIDLKDDEVRNIVNESQETDDKNEPITWEFRLFLYDIIIQILTAAEKNPTLTSSLTSKIQEIVRMSFLGTTSPIPAINLKGVVLLDKALTLFGHLEDPVYPGISILEQQQAQVISALVPCYGPQSNAKLIVNAISVSSKFINLPRIKFYSKQRILKTLICLLEEVSSNKFLKFTYLEAMSEFSRKAIQLSILNCWAEVRIDMQNTSDDPNEEFSSIVAKYSELLISLWILALNDLSTLRYTQPSSREIELYTDCWLNFVEVLTIELEQDPERVTKLLEDDSKDFFFVLFCQCTESLIKSHNTTRVLLSVKRLVTIPELVDNLLSDEVFGEVVDLLDRLVLVEEETEARAEVIDIALSLSRVYLEKATTEDRADKLLELLRVVMLPLFSIFAFLKDDYDPEDVVQQVALKTCNSASNLLILKKLLSAVISMLNGFHGDAQLNVSSCLFSLFAKFYEHDDDNLIGVILPYLKLAINKIESEKASLVNSFFGILRKQGFFNSTSNKNNHVITVVLLLTNSEITLDYNESRILANAILGLVEDSEYASAGIQSIKSLLRQSENPLGSLVVKNILEKLLLHLAGDGEDMKIDLRIALEIVIVFSQSEAIRNDLGKSISLYAALIPLLVKHAAAGTIDEDYLHGKTVLLLNKNSEAFKTVVNEYLDEDQKSKTERLVKRSSTSSQADLANDSAIELKTFG</sequence>
<dbReference type="RefSeq" id="XP_024715597.1">
    <property type="nucleotide sequence ID" value="XM_024855998.1"/>
</dbReference>
<dbReference type="InterPro" id="IPR057981">
    <property type="entry name" value="TPR_LAA1-like_C"/>
</dbReference>
<keyword evidence="1" id="KW-0175">Coiled coil</keyword>
<dbReference type="PANTHER" id="PTHR21663:SF0">
    <property type="entry name" value="HEAT REPEAT-CONTAINING PROTEIN 5B"/>
    <property type="match status" value="1"/>
</dbReference>